<comment type="caution">
    <text evidence="2">The sequence shown here is derived from an EMBL/GenBank/DDBJ whole genome shotgun (WGS) entry which is preliminary data.</text>
</comment>
<dbReference type="InterPro" id="IPR021327">
    <property type="entry name" value="DUF2934"/>
</dbReference>
<evidence type="ECO:0000313" key="3">
    <source>
        <dbReference type="Proteomes" id="UP000547011"/>
    </source>
</evidence>
<name>A0A7W6INE4_9HYPH</name>
<feature type="region of interest" description="Disordered" evidence="1">
    <location>
        <begin position="37"/>
        <end position="64"/>
    </location>
</feature>
<gene>
    <name evidence="2" type="ORF">GGR20_002422</name>
</gene>
<reference evidence="2 3" key="1">
    <citation type="submission" date="2020-08" db="EMBL/GenBank/DDBJ databases">
        <title>Genomic Encyclopedia of Type Strains, Phase IV (KMG-IV): sequencing the most valuable type-strain genomes for metagenomic binning, comparative biology and taxonomic classification.</title>
        <authorList>
            <person name="Goeker M."/>
        </authorList>
    </citation>
    <scope>NUCLEOTIDE SEQUENCE [LARGE SCALE GENOMIC DNA]</scope>
    <source>
        <strain evidence="2 3">DSM 23447</strain>
    </source>
</reference>
<dbReference type="Proteomes" id="UP000547011">
    <property type="component" value="Unassembled WGS sequence"/>
</dbReference>
<evidence type="ECO:0008006" key="4">
    <source>
        <dbReference type="Google" id="ProtNLM"/>
    </source>
</evidence>
<protein>
    <recommendedName>
        <fullName evidence="4">DUF2934 domain-containing protein</fullName>
    </recommendedName>
</protein>
<organism evidence="2 3">
    <name type="scientific">Devosia subaequoris</name>
    <dbReference type="NCBI Taxonomy" id="395930"/>
    <lineage>
        <taxon>Bacteria</taxon>
        <taxon>Pseudomonadati</taxon>
        <taxon>Pseudomonadota</taxon>
        <taxon>Alphaproteobacteria</taxon>
        <taxon>Hyphomicrobiales</taxon>
        <taxon>Devosiaceae</taxon>
        <taxon>Devosia</taxon>
    </lineage>
</organism>
<evidence type="ECO:0000256" key="1">
    <source>
        <dbReference type="SAM" id="MobiDB-lite"/>
    </source>
</evidence>
<dbReference type="EMBL" id="JACIEW010000005">
    <property type="protein sequence ID" value="MBB4052774.1"/>
    <property type="molecule type" value="Genomic_DNA"/>
</dbReference>
<accession>A0A7W6INE4</accession>
<keyword evidence="3" id="KW-1185">Reference proteome</keyword>
<sequence>MHTVDEDKIRDRAFQLWDKAGQPEGREQEFWYEAERELAEEDEVDTSAEASKLDLPPVVPGGLG</sequence>
<dbReference type="AlphaFoldDB" id="A0A7W6INE4"/>
<dbReference type="RefSeq" id="WP_183311531.1">
    <property type="nucleotide sequence ID" value="NZ_JACIEW010000005.1"/>
</dbReference>
<dbReference type="Pfam" id="PF11154">
    <property type="entry name" value="DUF2934"/>
    <property type="match status" value="1"/>
</dbReference>
<evidence type="ECO:0000313" key="2">
    <source>
        <dbReference type="EMBL" id="MBB4052774.1"/>
    </source>
</evidence>
<proteinExistence type="predicted"/>